<dbReference type="AlphaFoldDB" id="A0A6A6U2W7"/>
<evidence type="ECO:0000313" key="1">
    <source>
        <dbReference type="EMBL" id="KAF2666635.1"/>
    </source>
</evidence>
<organism evidence="1 2">
    <name type="scientific">Microthyrium microscopicum</name>
    <dbReference type="NCBI Taxonomy" id="703497"/>
    <lineage>
        <taxon>Eukaryota</taxon>
        <taxon>Fungi</taxon>
        <taxon>Dikarya</taxon>
        <taxon>Ascomycota</taxon>
        <taxon>Pezizomycotina</taxon>
        <taxon>Dothideomycetes</taxon>
        <taxon>Dothideomycetes incertae sedis</taxon>
        <taxon>Microthyriales</taxon>
        <taxon>Microthyriaceae</taxon>
        <taxon>Microthyrium</taxon>
    </lineage>
</organism>
<accession>A0A6A6U2W7</accession>
<evidence type="ECO:0000313" key="2">
    <source>
        <dbReference type="Proteomes" id="UP000799302"/>
    </source>
</evidence>
<gene>
    <name evidence="1" type="ORF">BT63DRAFT_441729</name>
</gene>
<sequence>MGRNKHQIILDISLTDWKNYETSPDYHEDSTSELFLGLNEEGHVISSVSEALTMHWHSACGPEDQPGRNREQQELQYSDGMESISLLNGLEEEVHRWYEARSNDPQGLLDIKIWPLTDFEPTKDESKFFGIKIKNRKYYVPVQQIDDFIKIRHDSHWIIPLWWFNQMVPEELQKPKTVKVESKFPIMQLPVEVRQMIWQYTIFNERGAQEGTEVNRFSGRVLHYYLFDYAKSQLQVVKELPISLQGSSFAKLLKSEFREDFLSAVLHNVHVYFTDSREFNFFIGLVPIKYIRQIRHLDLEMLAPWQWIDFFGGGLLHPTYNTGAVTLPFMNLATITLNVHNMGKDEPVERRNGIRGKIVKSSIRNQAGYDFAYDAVTLRQNKKWLYNPVAPCMTHAVDWLLQLMFPFVPTRHPVHEFDPNSPWELNPTIQQWGNHFEAMYNQYYKKVRDLEYVPKVRKHAQQTFARAEAIVNRQKELFLKAVHKQYRLAGGCYWVDKDWLVHKKADGGPPGVWEYDEDRNWYLWNIKNGYYQQRPACKCSPPCGVTPDFYDDGEEWKHQQWLEQGERELEAFIRGED</sequence>
<dbReference type="EMBL" id="MU004238">
    <property type="protein sequence ID" value="KAF2666635.1"/>
    <property type="molecule type" value="Genomic_DNA"/>
</dbReference>
<keyword evidence="2" id="KW-1185">Reference proteome</keyword>
<proteinExistence type="predicted"/>
<protein>
    <submittedName>
        <fullName evidence="1">Uncharacterized protein</fullName>
    </submittedName>
</protein>
<reference evidence="1" key="1">
    <citation type="journal article" date="2020" name="Stud. Mycol.">
        <title>101 Dothideomycetes genomes: a test case for predicting lifestyles and emergence of pathogens.</title>
        <authorList>
            <person name="Haridas S."/>
            <person name="Albert R."/>
            <person name="Binder M."/>
            <person name="Bloem J."/>
            <person name="Labutti K."/>
            <person name="Salamov A."/>
            <person name="Andreopoulos B."/>
            <person name="Baker S."/>
            <person name="Barry K."/>
            <person name="Bills G."/>
            <person name="Bluhm B."/>
            <person name="Cannon C."/>
            <person name="Castanera R."/>
            <person name="Culley D."/>
            <person name="Daum C."/>
            <person name="Ezra D."/>
            <person name="Gonzalez J."/>
            <person name="Henrissat B."/>
            <person name="Kuo A."/>
            <person name="Liang C."/>
            <person name="Lipzen A."/>
            <person name="Lutzoni F."/>
            <person name="Magnuson J."/>
            <person name="Mondo S."/>
            <person name="Nolan M."/>
            <person name="Ohm R."/>
            <person name="Pangilinan J."/>
            <person name="Park H.-J."/>
            <person name="Ramirez L."/>
            <person name="Alfaro M."/>
            <person name="Sun H."/>
            <person name="Tritt A."/>
            <person name="Yoshinaga Y."/>
            <person name="Zwiers L.-H."/>
            <person name="Turgeon B."/>
            <person name="Goodwin S."/>
            <person name="Spatafora J."/>
            <person name="Crous P."/>
            <person name="Grigoriev I."/>
        </authorList>
    </citation>
    <scope>NUCLEOTIDE SEQUENCE</scope>
    <source>
        <strain evidence="1">CBS 115976</strain>
    </source>
</reference>
<name>A0A6A6U2W7_9PEZI</name>
<dbReference type="Proteomes" id="UP000799302">
    <property type="component" value="Unassembled WGS sequence"/>
</dbReference>